<organism evidence="1 2">
    <name type="scientific">Lentithecium fluviatile CBS 122367</name>
    <dbReference type="NCBI Taxonomy" id="1168545"/>
    <lineage>
        <taxon>Eukaryota</taxon>
        <taxon>Fungi</taxon>
        <taxon>Dikarya</taxon>
        <taxon>Ascomycota</taxon>
        <taxon>Pezizomycotina</taxon>
        <taxon>Dothideomycetes</taxon>
        <taxon>Pleosporomycetidae</taxon>
        <taxon>Pleosporales</taxon>
        <taxon>Massarineae</taxon>
        <taxon>Lentitheciaceae</taxon>
        <taxon>Lentithecium</taxon>
    </lineage>
</organism>
<gene>
    <name evidence="1" type="ORF">K458DRAFT_389980</name>
</gene>
<protein>
    <submittedName>
        <fullName evidence="1">Uncharacterized protein</fullName>
    </submittedName>
</protein>
<sequence>MYTEIQSFDLAESPGGASRKAASSWLERLHLGTVHVLQVCQQTRQKSSRQLTFTTAKSEQLKAAHLGLTFGIDPLDSILSQQMPEQPHSRSREQPFQWHRQWSRSVTPQQDWPKHRITCKKISKDANDAELDKIVKRAGNIVQKAYLKVRENLFDTPIYRVNEYGDRLVIYDGVQKDKKGHFFAFPRHLFKSEAAEMGVLTARTCN</sequence>
<dbReference type="Proteomes" id="UP000799291">
    <property type="component" value="Unassembled WGS sequence"/>
</dbReference>
<keyword evidence="2" id="KW-1185">Reference proteome</keyword>
<dbReference type="AlphaFoldDB" id="A0A6G1IYN8"/>
<accession>A0A6G1IYN8</accession>
<name>A0A6G1IYN8_9PLEO</name>
<dbReference type="EMBL" id="MU005584">
    <property type="protein sequence ID" value="KAF2683364.1"/>
    <property type="molecule type" value="Genomic_DNA"/>
</dbReference>
<evidence type="ECO:0000313" key="1">
    <source>
        <dbReference type="EMBL" id="KAF2683364.1"/>
    </source>
</evidence>
<proteinExistence type="predicted"/>
<evidence type="ECO:0000313" key="2">
    <source>
        <dbReference type="Proteomes" id="UP000799291"/>
    </source>
</evidence>
<dbReference type="OrthoDB" id="432970at2759"/>
<reference evidence="1" key="1">
    <citation type="journal article" date="2020" name="Stud. Mycol.">
        <title>101 Dothideomycetes genomes: a test case for predicting lifestyles and emergence of pathogens.</title>
        <authorList>
            <person name="Haridas S."/>
            <person name="Albert R."/>
            <person name="Binder M."/>
            <person name="Bloem J."/>
            <person name="Labutti K."/>
            <person name="Salamov A."/>
            <person name="Andreopoulos B."/>
            <person name="Baker S."/>
            <person name="Barry K."/>
            <person name="Bills G."/>
            <person name="Bluhm B."/>
            <person name="Cannon C."/>
            <person name="Castanera R."/>
            <person name="Culley D."/>
            <person name="Daum C."/>
            <person name="Ezra D."/>
            <person name="Gonzalez J."/>
            <person name="Henrissat B."/>
            <person name="Kuo A."/>
            <person name="Liang C."/>
            <person name="Lipzen A."/>
            <person name="Lutzoni F."/>
            <person name="Magnuson J."/>
            <person name="Mondo S."/>
            <person name="Nolan M."/>
            <person name="Ohm R."/>
            <person name="Pangilinan J."/>
            <person name="Park H.-J."/>
            <person name="Ramirez L."/>
            <person name="Alfaro M."/>
            <person name="Sun H."/>
            <person name="Tritt A."/>
            <person name="Yoshinaga Y."/>
            <person name="Zwiers L.-H."/>
            <person name="Turgeon B."/>
            <person name="Goodwin S."/>
            <person name="Spatafora J."/>
            <person name="Crous P."/>
            <person name="Grigoriev I."/>
        </authorList>
    </citation>
    <scope>NUCLEOTIDE SEQUENCE</scope>
    <source>
        <strain evidence="1">CBS 122367</strain>
    </source>
</reference>